<evidence type="ECO:0000256" key="1">
    <source>
        <dbReference type="SAM" id="MobiDB-lite"/>
    </source>
</evidence>
<reference evidence="2 3" key="1">
    <citation type="submission" date="2023-05" db="EMBL/GenBank/DDBJ databases">
        <title>B98-5 Cell Line De Novo Hybrid Assembly: An Optical Mapping Approach.</title>
        <authorList>
            <person name="Kananen K."/>
            <person name="Auerbach J.A."/>
            <person name="Kautto E."/>
            <person name="Blachly J.S."/>
        </authorList>
    </citation>
    <scope>NUCLEOTIDE SEQUENCE [LARGE SCALE GENOMIC DNA]</scope>
    <source>
        <strain evidence="2">B95-8</strain>
        <tissue evidence="2">Cell line</tissue>
    </source>
</reference>
<sequence length="54" mass="5829">ALDKPPPRLFPQPRAFHLFPGITACSSSRCLSRDLRGSHSPATSSVPFHDRAAA</sequence>
<protein>
    <submittedName>
        <fullName evidence="2">Uncharacterized protein</fullName>
    </submittedName>
</protein>
<feature type="region of interest" description="Disordered" evidence="1">
    <location>
        <begin position="33"/>
        <end position="54"/>
    </location>
</feature>
<dbReference type="EMBL" id="JASSZA010000006">
    <property type="protein sequence ID" value="KAK2108345.1"/>
    <property type="molecule type" value="Genomic_DNA"/>
</dbReference>
<organism evidence="2 3">
    <name type="scientific">Saguinus oedipus</name>
    <name type="common">Cotton-top tamarin</name>
    <name type="synonym">Oedipomidas oedipus</name>
    <dbReference type="NCBI Taxonomy" id="9490"/>
    <lineage>
        <taxon>Eukaryota</taxon>
        <taxon>Metazoa</taxon>
        <taxon>Chordata</taxon>
        <taxon>Craniata</taxon>
        <taxon>Vertebrata</taxon>
        <taxon>Euteleostomi</taxon>
        <taxon>Mammalia</taxon>
        <taxon>Eutheria</taxon>
        <taxon>Euarchontoglires</taxon>
        <taxon>Primates</taxon>
        <taxon>Haplorrhini</taxon>
        <taxon>Platyrrhini</taxon>
        <taxon>Cebidae</taxon>
        <taxon>Callitrichinae</taxon>
        <taxon>Saguinus</taxon>
    </lineage>
</organism>
<keyword evidence="3" id="KW-1185">Reference proteome</keyword>
<gene>
    <name evidence="2" type="ORF">P7K49_013510</name>
</gene>
<proteinExistence type="predicted"/>
<comment type="caution">
    <text evidence="2">The sequence shown here is derived from an EMBL/GenBank/DDBJ whole genome shotgun (WGS) entry which is preliminary data.</text>
</comment>
<feature type="non-terminal residue" evidence="2">
    <location>
        <position position="1"/>
    </location>
</feature>
<dbReference type="Proteomes" id="UP001266305">
    <property type="component" value="Unassembled WGS sequence"/>
</dbReference>
<evidence type="ECO:0000313" key="2">
    <source>
        <dbReference type="EMBL" id="KAK2108345.1"/>
    </source>
</evidence>
<accession>A0ABQ9VGX6</accession>
<name>A0ABQ9VGX6_SAGOE</name>
<feature type="non-terminal residue" evidence="2">
    <location>
        <position position="54"/>
    </location>
</feature>
<evidence type="ECO:0000313" key="3">
    <source>
        <dbReference type="Proteomes" id="UP001266305"/>
    </source>
</evidence>